<dbReference type="EMBL" id="CP011366">
    <property type="protein sequence ID" value="AKG73394.1"/>
    <property type="molecule type" value="Genomic_DNA"/>
</dbReference>
<dbReference type="Proteomes" id="UP000034029">
    <property type="component" value="Chromosome"/>
</dbReference>
<dbReference type="OrthoDB" id="2387872at2"/>
<protein>
    <submittedName>
        <fullName evidence="2">Uncharacterized protein</fullName>
    </submittedName>
</protein>
<dbReference type="RefSeq" id="WP_046789584.1">
    <property type="nucleotide sequence ID" value="NZ_CP011366.1"/>
</dbReference>
<name>A0A0F7HKY6_9STAP</name>
<organism evidence="2 4">
    <name type="scientific">Salinicoccus halodurans</name>
    <dbReference type="NCBI Taxonomy" id="407035"/>
    <lineage>
        <taxon>Bacteria</taxon>
        <taxon>Bacillati</taxon>
        <taxon>Bacillota</taxon>
        <taxon>Bacilli</taxon>
        <taxon>Bacillales</taxon>
        <taxon>Staphylococcaceae</taxon>
        <taxon>Salinicoccus</taxon>
    </lineage>
</organism>
<accession>A0A0F7HKY6</accession>
<evidence type="ECO:0000313" key="3">
    <source>
        <dbReference type="Proteomes" id="UP000034029"/>
    </source>
</evidence>
<reference evidence="2 4" key="3">
    <citation type="submission" date="2016-10" db="EMBL/GenBank/DDBJ databases">
        <authorList>
            <person name="Varghese N."/>
            <person name="Submissions S."/>
        </authorList>
    </citation>
    <scope>NUCLEOTIDE SEQUENCE [LARGE SCALE GENOMIC DNA]</scope>
    <source>
        <strain evidence="2 4">CGMCC 1.6501</strain>
    </source>
</reference>
<dbReference type="AlphaFoldDB" id="A0A0F7HKY6"/>
<dbReference type="KEGG" id="shv:AAT16_03660"/>
<evidence type="ECO:0000313" key="4">
    <source>
        <dbReference type="Proteomes" id="UP000183090"/>
    </source>
</evidence>
<dbReference type="Proteomes" id="UP000183090">
    <property type="component" value="Unassembled WGS sequence"/>
</dbReference>
<evidence type="ECO:0000313" key="1">
    <source>
        <dbReference type="EMBL" id="AKG73394.1"/>
    </source>
</evidence>
<reference evidence="3" key="2">
    <citation type="submission" date="2015-04" db="EMBL/GenBank/DDBJ databases">
        <title>Complete genome sequence of Salinicoccus halodurans strain H3B36, isolated from the Qaidam basin of China.</title>
        <authorList>
            <person name="Ma Y."/>
            <person name="Jiang K."/>
            <person name="Xue Y."/>
        </authorList>
    </citation>
    <scope>NUCLEOTIDE SEQUENCE [LARGE SCALE GENOMIC DNA]</scope>
    <source>
        <strain evidence="3">H3B36</strain>
    </source>
</reference>
<dbReference type="EMBL" id="FOTB01000004">
    <property type="protein sequence ID" value="SFK81396.1"/>
    <property type="molecule type" value="Genomic_DNA"/>
</dbReference>
<reference evidence="1 3" key="1">
    <citation type="journal article" date="2015" name="Int. J. Syst. Evol. Microbiol.">
        <title>Complete genome sequence of Salinicoccus halodurans H3B36, isolated from the Qaidam Basin in China.</title>
        <authorList>
            <person name="Jiang K."/>
            <person name="Xue Y."/>
            <person name="Ma Y."/>
        </authorList>
    </citation>
    <scope>NUCLEOTIDE SEQUENCE [LARGE SCALE GENOMIC DNA]</scope>
    <source>
        <strain evidence="1 3">H3B36</strain>
    </source>
</reference>
<sequence length="266" mass="30603">MKLKVKIKDTGLTIEKIKIPSDATVETLIKELIQKDLMNTNFAEGLTVKGHGSAPLAALRLQSLFAEDGKMEIHNTDMKITVTHKKEEQNTLAGQKLLDYSKVILTTGKLCGMTEEICVNEGTLFYIQQHHQQYLVRWEDTGIEFFHFRNQYDDAFREADREPFLRVELKTRAALTPEELKWIRSIMFPSREKRNPLIHIDRNLLSQELLDDIAMLIHRLVVITGKFKTNEEALDGRVHHMPAYVQVGEQCSVGYITREQLDAIRG</sequence>
<gene>
    <name evidence="1" type="ORF">AAT16_03660</name>
    <name evidence="2" type="ORF">SAMN05216235_1788</name>
</gene>
<proteinExistence type="predicted"/>
<keyword evidence="3" id="KW-1185">Reference proteome</keyword>
<evidence type="ECO:0000313" key="2">
    <source>
        <dbReference type="EMBL" id="SFK81396.1"/>
    </source>
</evidence>